<evidence type="ECO:0000313" key="3">
    <source>
        <dbReference type="Proteomes" id="UP001596203"/>
    </source>
</evidence>
<dbReference type="InterPro" id="IPR036388">
    <property type="entry name" value="WH-like_DNA-bd_sf"/>
</dbReference>
<dbReference type="PROSITE" id="PS50043">
    <property type="entry name" value="HTH_LUXR_2"/>
    <property type="match status" value="1"/>
</dbReference>
<proteinExistence type="predicted"/>
<feature type="domain" description="HTH luxR-type" evidence="1">
    <location>
        <begin position="254"/>
        <end position="319"/>
    </location>
</feature>
<dbReference type="SUPFAM" id="SSF46785">
    <property type="entry name" value="Winged helix' DNA-binding domain"/>
    <property type="match status" value="1"/>
</dbReference>
<dbReference type="EMBL" id="JBHSPR010000017">
    <property type="protein sequence ID" value="MFC6018810.1"/>
    <property type="molecule type" value="Genomic_DNA"/>
</dbReference>
<dbReference type="InterPro" id="IPR051797">
    <property type="entry name" value="TrmB-like"/>
</dbReference>
<keyword evidence="3" id="KW-1185">Reference proteome</keyword>
<comment type="caution">
    <text evidence="2">The sequence shown here is derived from an EMBL/GenBank/DDBJ whole genome shotgun (WGS) entry which is preliminary data.</text>
</comment>
<dbReference type="Proteomes" id="UP001596203">
    <property type="component" value="Unassembled WGS sequence"/>
</dbReference>
<protein>
    <submittedName>
        <fullName evidence="2">LuxR C-terminal-related transcriptional regulator</fullName>
    </submittedName>
</protein>
<dbReference type="InterPro" id="IPR036390">
    <property type="entry name" value="WH_DNA-bd_sf"/>
</dbReference>
<evidence type="ECO:0000259" key="1">
    <source>
        <dbReference type="PROSITE" id="PS50043"/>
    </source>
</evidence>
<dbReference type="PANTHER" id="PTHR34293:SF1">
    <property type="entry name" value="HTH-TYPE TRANSCRIPTIONAL REGULATOR TRMBL2"/>
    <property type="match status" value="1"/>
</dbReference>
<dbReference type="Gene3D" id="1.10.10.10">
    <property type="entry name" value="Winged helix-like DNA-binding domain superfamily/Winged helix DNA-binding domain"/>
    <property type="match status" value="2"/>
</dbReference>
<dbReference type="SMART" id="SM00421">
    <property type="entry name" value="HTH_LUXR"/>
    <property type="match status" value="1"/>
</dbReference>
<gene>
    <name evidence="2" type="ORF">ACFP2T_21690</name>
</gene>
<sequence>MLANLGLSQWDENVYRAMLYRPRAGVGELAAYLEVGEEAVRQALDRLINLSLVRASDDGLRAVRPQAGLMLLLARAEAEVAARQHQIEATRSAIISIAAEFSAHGSADVVTRLEGIEAVRDRLAELVWETERECCSFSSGGAQAPDTIEAAKPLNQAALERGVLIRGVYQESFRNDPATVAHVRWMAQLGGHCRTVPTLPMRLVIVDRRTALVPIDPADSRAGALEIYIPGVVTGLVALFEQVWESGRPFGEAPARDGDGLTSQERHLLKLLAAGHTDESAARKLAVSTRSVQRMMTVLTERLRAVSRFQAGVEATRRGWVT</sequence>
<name>A0ABW1KBA9_9ACTN</name>
<evidence type="ECO:0000313" key="2">
    <source>
        <dbReference type="EMBL" id="MFC6018810.1"/>
    </source>
</evidence>
<reference evidence="3" key="1">
    <citation type="journal article" date="2019" name="Int. J. Syst. Evol. Microbiol.">
        <title>The Global Catalogue of Microorganisms (GCM) 10K type strain sequencing project: providing services to taxonomists for standard genome sequencing and annotation.</title>
        <authorList>
            <consortium name="The Broad Institute Genomics Platform"/>
            <consortium name="The Broad Institute Genome Sequencing Center for Infectious Disease"/>
            <person name="Wu L."/>
            <person name="Ma J."/>
        </authorList>
    </citation>
    <scope>NUCLEOTIDE SEQUENCE [LARGE SCALE GENOMIC DNA]</scope>
    <source>
        <strain evidence="3">ZS-35-S2</strain>
    </source>
</reference>
<organism evidence="2 3">
    <name type="scientific">Plantactinospora solaniradicis</name>
    <dbReference type="NCBI Taxonomy" id="1723736"/>
    <lineage>
        <taxon>Bacteria</taxon>
        <taxon>Bacillati</taxon>
        <taxon>Actinomycetota</taxon>
        <taxon>Actinomycetes</taxon>
        <taxon>Micromonosporales</taxon>
        <taxon>Micromonosporaceae</taxon>
        <taxon>Plantactinospora</taxon>
    </lineage>
</organism>
<dbReference type="RefSeq" id="WP_377424493.1">
    <property type="nucleotide sequence ID" value="NZ_JBHSPR010000017.1"/>
</dbReference>
<dbReference type="Pfam" id="PF00196">
    <property type="entry name" value="GerE"/>
    <property type="match status" value="1"/>
</dbReference>
<dbReference type="InterPro" id="IPR000792">
    <property type="entry name" value="Tscrpt_reg_LuxR_C"/>
</dbReference>
<dbReference type="SUPFAM" id="SSF46894">
    <property type="entry name" value="C-terminal effector domain of the bipartite response regulators"/>
    <property type="match status" value="1"/>
</dbReference>
<accession>A0ABW1KBA9</accession>
<dbReference type="InterPro" id="IPR016032">
    <property type="entry name" value="Sig_transdc_resp-reg_C-effctor"/>
</dbReference>
<dbReference type="PANTHER" id="PTHR34293">
    <property type="entry name" value="HTH-TYPE TRANSCRIPTIONAL REGULATOR TRMBL2"/>
    <property type="match status" value="1"/>
</dbReference>